<keyword evidence="1" id="KW-0547">Nucleotide-binding</keyword>
<accession>A0A4P6YST0</accession>
<evidence type="ECO:0000313" key="3">
    <source>
        <dbReference type="EMBL" id="QBO35702.1"/>
    </source>
</evidence>
<dbReference type="KEGG" id="wei:EQG49_04115"/>
<keyword evidence="1" id="KW-0067">ATP-binding</keyword>
<keyword evidence="3" id="KW-0436">Ligase</keyword>
<dbReference type="EMBL" id="CP037940">
    <property type="protein sequence ID" value="QBO35702.1"/>
    <property type="molecule type" value="Genomic_DNA"/>
</dbReference>
<dbReference type="GO" id="GO:0016874">
    <property type="term" value="F:ligase activity"/>
    <property type="evidence" value="ECO:0007669"/>
    <property type="project" value="UniProtKB-KW"/>
</dbReference>
<organism evidence="3 4">
    <name type="scientific">Periweissella cryptocerci</name>
    <dbReference type="NCBI Taxonomy" id="2506420"/>
    <lineage>
        <taxon>Bacteria</taxon>
        <taxon>Bacillati</taxon>
        <taxon>Bacillota</taxon>
        <taxon>Bacilli</taxon>
        <taxon>Lactobacillales</taxon>
        <taxon>Lactobacillaceae</taxon>
        <taxon>Periweissella</taxon>
    </lineage>
</organism>
<evidence type="ECO:0000256" key="1">
    <source>
        <dbReference type="PROSITE-ProRule" id="PRU00409"/>
    </source>
</evidence>
<keyword evidence="4" id="KW-1185">Reference proteome</keyword>
<reference evidence="4" key="1">
    <citation type="submission" date="2019-03" db="EMBL/GenBank/DDBJ databases">
        <title>Weissella sp. 26KH-42 Genome sequencing.</title>
        <authorList>
            <person name="Heo J."/>
            <person name="Kim S.-J."/>
            <person name="Kim J.-S."/>
            <person name="Hong S.-B."/>
            <person name="Kwon S.-W."/>
        </authorList>
    </citation>
    <scope>NUCLEOTIDE SEQUENCE [LARGE SCALE GENOMIC DNA]</scope>
    <source>
        <strain evidence="4">26KH-42</strain>
    </source>
</reference>
<dbReference type="Proteomes" id="UP000292886">
    <property type="component" value="Chromosome"/>
</dbReference>
<gene>
    <name evidence="3" type="ORF">EQG49_04115</name>
</gene>
<dbReference type="OrthoDB" id="5420347at2"/>
<dbReference type="GO" id="GO:0046872">
    <property type="term" value="F:metal ion binding"/>
    <property type="evidence" value="ECO:0007669"/>
    <property type="project" value="InterPro"/>
</dbReference>
<dbReference type="AlphaFoldDB" id="A0A4P6YST0"/>
<dbReference type="RefSeq" id="WP_133362781.1">
    <property type="nucleotide sequence ID" value="NZ_CP037940.1"/>
</dbReference>
<evidence type="ECO:0000313" key="4">
    <source>
        <dbReference type="Proteomes" id="UP000292886"/>
    </source>
</evidence>
<proteinExistence type="predicted"/>
<dbReference type="Gene3D" id="3.30.470.20">
    <property type="entry name" value="ATP-grasp fold, B domain"/>
    <property type="match status" value="1"/>
</dbReference>
<dbReference type="GO" id="GO:0005524">
    <property type="term" value="F:ATP binding"/>
    <property type="evidence" value="ECO:0007669"/>
    <property type="project" value="UniProtKB-UniRule"/>
</dbReference>
<dbReference type="PROSITE" id="PS50975">
    <property type="entry name" value="ATP_GRASP"/>
    <property type="match status" value="1"/>
</dbReference>
<name>A0A4P6YST0_9LACO</name>
<evidence type="ECO:0000259" key="2">
    <source>
        <dbReference type="PROSITE" id="PS50975"/>
    </source>
</evidence>
<sequence>MVKHHVLFLGSDESIYGSARELHEAFGMKSTIIAAGRPMTATRDSHIVDIKLVPGINDDPKFIEEMRKIGAEVKAAGQPTILVGSGDKYAALIAQHKAELAEFFVIPYIDYDRMIELNHKETFEPIAAEFGLAMPATKRITPADAERDVESEWGYPVILKSDNSVEWMDLFFPGHKKIYFINSHEELNEVIKLAYANGYTSTFTMQDMIPGDDSFERNLTAYIDQNGKVRVISMGHALIEDPGPQGRGNHMAIMPDYNEAIYDQYVKFLEGLNITGFVNFDLKFDTRDNTYKVFEMNIRLGRSNWWASLNGTNWMRALVDDYDDVAIPDMPVYANADKSKWKVWLAITPKLYKQYMRHNEATDFALKLIENGQYGYTYKYKNDWNIKRFLNYRRANQNFAKYYAKYFKA</sequence>
<feature type="domain" description="ATP-grasp" evidence="2">
    <location>
        <begin position="124"/>
        <end position="323"/>
    </location>
</feature>
<dbReference type="InterPro" id="IPR011761">
    <property type="entry name" value="ATP-grasp"/>
</dbReference>
<protein>
    <submittedName>
        <fullName evidence="3">Carboxylate--amine ligase</fullName>
    </submittedName>
</protein>
<dbReference type="SUPFAM" id="SSF56059">
    <property type="entry name" value="Glutathione synthetase ATP-binding domain-like"/>
    <property type="match status" value="1"/>
</dbReference>